<gene>
    <name evidence="2" type="ORF">GCM10008179_04610</name>
</gene>
<evidence type="ECO:0000313" key="3">
    <source>
        <dbReference type="Proteomes" id="UP001143372"/>
    </source>
</evidence>
<reference evidence="2" key="2">
    <citation type="submission" date="2023-01" db="EMBL/GenBank/DDBJ databases">
        <authorList>
            <person name="Sun Q."/>
            <person name="Evtushenko L."/>
        </authorList>
    </citation>
    <scope>NUCLEOTIDE SEQUENCE</scope>
    <source>
        <strain evidence="2">VKM B-2347</strain>
    </source>
</reference>
<organism evidence="2 3">
    <name type="scientific">Hansschlegelia plantiphila</name>
    <dbReference type="NCBI Taxonomy" id="374655"/>
    <lineage>
        <taxon>Bacteria</taxon>
        <taxon>Pseudomonadati</taxon>
        <taxon>Pseudomonadota</taxon>
        <taxon>Alphaproteobacteria</taxon>
        <taxon>Hyphomicrobiales</taxon>
        <taxon>Methylopilaceae</taxon>
        <taxon>Hansschlegelia</taxon>
    </lineage>
</organism>
<name>A0A9W6MUF1_9HYPH</name>
<dbReference type="Gene3D" id="2.60.120.10">
    <property type="entry name" value="Jelly Rolls"/>
    <property type="match status" value="1"/>
</dbReference>
<dbReference type="InterPro" id="IPR014710">
    <property type="entry name" value="RmlC-like_jellyroll"/>
</dbReference>
<reference evidence="2" key="1">
    <citation type="journal article" date="2014" name="Int. J. Syst. Evol. Microbiol.">
        <title>Complete genome sequence of Corynebacterium casei LMG S-19264T (=DSM 44701T), isolated from a smear-ripened cheese.</title>
        <authorList>
            <consortium name="US DOE Joint Genome Institute (JGI-PGF)"/>
            <person name="Walter F."/>
            <person name="Albersmeier A."/>
            <person name="Kalinowski J."/>
            <person name="Ruckert C."/>
        </authorList>
    </citation>
    <scope>NUCLEOTIDE SEQUENCE</scope>
    <source>
        <strain evidence="2">VKM B-2347</strain>
    </source>
</reference>
<dbReference type="Proteomes" id="UP001143372">
    <property type="component" value="Unassembled WGS sequence"/>
</dbReference>
<dbReference type="InterPro" id="IPR047121">
    <property type="entry name" value="YjiB-like"/>
</dbReference>
<dbReference type="PANTHER" id="PTHR36448:SF2">
    <property type="entry name" value="CUPIN TYPE-1 DOMAIN-CONTAINING PROTEIN"/>
    <property type="match status" value="1"/>
</dbReference>
<evidence type="ECO:0000256" key="1">
    <source>
        <dbReference type="SAM" id="MobiDB-lite"/>
    </source>
</evidence>
<keyword evidence="3" id="KW-1185">Reference proteome</keyword>
<dbReference type="InterPro" id="IPR011051">
    <property type="entry name" value="RmlC_Cupin_sf"/>
</dbReference>
<sequence>MEEPARPGTVVNPAADMGAPGEATALASTGESITTAEFRFASDGQVPNNPALSLLLHRKAFDAATPQPAITAEALFGANGWGGFWRDGVYDFHHYHSTCHEALGVASGWADIRFGGEHGETVRIEAGDVAVLPAGSGHKRLDASDDFLIVGAYPPDQPFDLIRASAAEHDAAVRRIAEVPLPATDPVFGPEGGLRTRWRKAG</sequence>
<protein>
    <recommendedName>
        <fullName evidence="4">Cupin</fullName>
    </recommendedName>
</protein>
<evidence type="ECO:0008006" key="4">
    <source>
        <dbReference type="Google" id="ProtNLM"/>
    </source>
</evidence>
<dbReference type="SUPFAM" id="SSF51182">
    <property type="entry name" value="RmlC-like cupins"/>
    <property type="match status" value="1"/>
</dbReference>
<accession>A0A9W6MUF1</accession>
<evidence type="ECO:0000313" key="2">
    <source>
        <dbReference type="EMBL" id="GLK66823.1"/>
    </source>
</evidence>
<dbReference type="CDD" id="cd02219">
    <property type="entry name" value="cupin_YjlB-like"/>
    <property type="match status" value="1"/>
</dbReference>
<comment type="caution">
    <text evidence="2">The sequence shown here is derived from an EMBL/GenBank/DDBJ whole genome shotgun (WGS) entry which is preliminary data.</text>
</comment>
<dbReference type="PIRSF" id="PIRSF019307">
    <property type="entry name" value="UCP019307"/>
    <property type="match status" value="1"/>
</dbReference>
<feature type="region of interest" description="Disordered" evidence="1">
    <location>
        <begin position="1"/>
        <end position="20"/>
    </location>
</feature>
<dbReference type="AlphaFoldDB" id="A0A9W6MUF1"/>
<dbReference type="EMBL" id="BSFI01000002">
    <property type="protein sequence ID" value="GLK66823.1"/>
    <property type="molecule type" value="Genomic_DNA"/>
</dbReference>
<proteinExistence type="predicted"/>
<dbReference type="PANTHER" id="PTHR36448">
    <property type="entry name" value="BLR7373 PROTEIN"/>
    <property type="match status" value="1"/>
</dbReference>
<dbReference type="InterPro" id="IPR014500">
    <property type="entry name" value="UCP019307_cupin"/>
</dbReference>